<evidence type="ECO:0000313" key="6">
    <source>
        <dbReference type="EMBL" id="KAA1425019.1"/>
    </source>
</evidence>
<dbReference type="Pfam" id="PF01168">
    <property type="entry name" value="Ala_racemase_N"/>
    <property type="match status" value="1"/>
</dbReference>
<evidence type="ECO:0000256" key="2">
    <source>
        <dbReference type="ARBA" id="ARBA00022898"/>
    </source>
</evidence>
<organism evidence="6 7">
    <name type="scientific">Mumia zhuanghuii</name>
    <dbReference type="NCBI Taxonomy" id="2585211"/>
    <lineage>
        <taxon>Bacteria</taxon>
        <taxon>Bacillati</taxon>
        <taxon>Actinomycetota</taxon>
        <taxon>Actinomycetes</taxon>
        <taxon>Propionibacteriales</taxon>
        <taxon>Nocardioidaceae</taxon>
        <taxon>Mumia</taxon>
    </lineage>
</organism>
<feature type="domain" description="Alanine racemase N-terminal" evidence="5">
    <location>
        <begin position="8"/>
        <end position="221"/>
    </location>
</feature>
<keyword evidence="3" id="KW-0413">Isomerase</keyword>
<gene>
    <name evidence="6" type="ORF">FE697_003760</name>
</gene>
<accession>A0A5Q6S499</accession>
<evidence type="ECO:0000259" key="5">
    <source>
        <dbReference type="Pfam" id="PF01168"/>
    </source>
</evidence>
<reference evidence="6 7" key="1">
    <citation type="submission" date="2019-09" db="EMBL/GenBank/DDBJ databases">
        <title>Mumia zhuanghuii sp. nov. isolated from the intestinal contents of plateau pika (Ochotona curzoniae) in the Qinghai-Tibet plateau of China.</title>
        <authorList>
            <person name="Tian Z."/>
        </authorList>
    </citation>
    <scope>NUCLEOTIDE SEQUENCE [LARGE SCALE GENOMIC DNA]</scope>
    <source>
        <strain evidence="7">350</strain>
    </source>
</reference>
<dbReference type="InterPro" id="IPR000821">
    <property type="entry name" value="Ala_racemase"/>
</dbReference>
<comment type="caution">
    <text evidence="6">The sequence shown here is derived from an EMBL/GenBank/DDBJ whole genome shotgun (WGS) entry which is preliminary data.</text>
</comment>
<keyword evidence="2" id="KW-0663">Pyridoxal phosphate</keyword>
<feature type="region of interest" description="Disordered" evidence="4">
    <location>
        <begin position="350"/>
        <end position="375"/>
    </location>
</feature>
<evidence type="ECO:0000313" key="7">
    <source>
        <dbReference type="Proteomes" id="UP000307768"/>
    </source>
</evidence>
<evidence type="ECO:0000256" key="1">
    <source>
        <dbReference type="ARBA" id="ARBA00001933"/>
    </source>
</evidence>
<name>A0A5Q6S499_9ACTN</name>
<dbReference type="CDD" id="cd06815">
    <property type="entry name" value="PLPDE_III_AR_like_1"/>
    <property type="match status" value="1"/>
</dbReference>
<sequence>MTAPRLDVDLVAITHNTRTLVARLAPRGIRVTGISKAALGSPGVAAAMLRGGASGIGDARMENVARLRAGGTDATVMLIRSPMLSQVDDVVRDTDLSLNTEASVLDALSAAAVGRRTTHDVVLMVELGDLREGVPVDEVVDLAVTAARRPGLRLVGLGTNLACRSGVVPDQTKMDELTGLVEKVEGAVGDRLTVVTGGNSANLDWALATSDVGRIDDLRLGESILLGTEPLHRRPIDGLRTDAFTLVAELIEVKTKPAQPWGARGQTAFGHEPERDVRPGLVRQAIAAIGRQDVDPDGLVAPPGMVVLAASSDHLVIDVGDHDVTVGDEVAFGLGYGALVRAMTSPFVTKQESVSRTTPPIPRPRSAPRRPAVGR</sequence>
<dbReference type="AlphaFoldDB" id="A0A5Q6S499"/>
<dbReference type="SUPFAM" id="SSF51419">
    <property type="entry name" value="PLP-binding barrel"/>
    <property type="match status" value="1"/>
</dbReference>
<dbReference type="GO" id="GO:0030170">
    <property type="term" value="F:pyridoxal phosphate binding"/>
    <property type="evidence" value="ECO:0007669"/>
    <property type="project" value="TreeGrafter"/>
</dbReference>
<dbReference type="GO" id="GO:0005829">
    <property type="term" value="C:cytosol"/>
    <property type="evidence" value="ECO:0007669"/>
    <property type="project" value="TreeGrafter"/>
</dbReference>
<dbReference type="InterPro" id="IPR029066">
    <property type="entry name" value="PLP-binding_barrel"/>
</dbReference>
<dbReference type="InterPro" id="IPR001608">
    <property type="entry name" value="Ala_racemase_N"/>
</dbReference>
<dbReference type="EMBL" id="VDFQ02000001">
    <property type="protein sequence ID" value="KAA1425019.1"/>
    <property type="molecule type" value="Genomic_DNA"/>
</dbReference>
<dbReference type="OrthoDB" id="504078at2"/>
<protein>
    <submittedName>
        <fullName evidence="6">Alanine/ornithine racemase family PLP-dependent enzyme</fullName>
    </submittedName>
</protein>
<proteinExistence type="predicted"/>
<evidence type="ECO:0000256" key="3">
    <source>
        <dbReference type="ARBA" id="ARBA00023235"/>
    </source>
</evidence>
<dbReference type="PANTHER" id="PTHR30511">
    <property type="entry name" value="ALANINE RACEMASE"/>
    <property type="match status" value="1"/>
</dbReference>
<evidence type="ECO:0000256" key="4">
    <source>
        <dbReference type="SAM" id="MobiDB-lite"/>
    </source>
</evidence>
<dbReference type="PANTHER" id="PTHR30511:SF3">
    <property type="entry name" value="LYSINE RACEMASE"/>
    <property type="match status" value="1"/>
</dbReference>
<dbReference type="RefSeq" id="WP_149768193.1">
    <property type="nucleotide sequence ID" value="NZ_VDFQ02000001.1"/>
</dbReference>
<dbReference type="Gene3D" id="3.20.20.10">
    <property type="entry name" value="Alanine racemase"/>
    <property type="match status" value="1"/>
</dbReference>
<dbReference type="GO" id="GO:0008784">
    <property type="term" value="F:alanine racemase activity"/>
    <property type="evidence" value="ECO:0007669"/>
    <property type="project" value="TreeGrafter"/>
</dbReference>
<comment type="cofactor">
    <cofactor evidence="1">
        <name>pyridoxal 5'-phosphate</name>
        <dbReference type="ChEBI" id="CHEBI:597326"/>
    </cofactor>
</comment>
<dbReference type="Proteomes" id="UP000307768">
    <property type="component" value="Unassembled WGS sequence"/>
</dbReference>